<dbReference type="AlphaFoldDB" id="A0A8J9YCJ5"/>
<evidence type="ECO:0000313" key="2">
    <source>
        <dbReference type="Proteomes" id="UP000838878"/>
    </source>
</evidence>
<keyword evidence="2" id="KW-1185">Reference proteome</keyword>
<gene>
    <name evidence="1" type="ORF">BINO364_LOCUS8669</name>
</gene>
<name>A0A8J9YCJ5_9NEOP</name>
<evidence type="ECO:0000313" key="1">
    <source>
        <dbReference type="EMBL" id="CAH0722771.1"/>
    </source>
</evidence>
<feature type="non-terminal residue" evidence="1">
    <location>
        <position position="66"/>
    </location>
</feature>
<sequence length="66" mass="7726">MRRLYRTPLSTPLSYSCTFPAIEVDVCAICRLTHRQRFFMRISHFARVCNGVWLLSGVILMCEQKC</sequence>
<protein>
    <submittedName>
        <fullName evidence="1">Uncharacterized protein</fullName>
    </submittedName>
</protein>
<proteinExistence type="predicted"/>
<reference evidence="1" key="1">
    <citation type="submission" date="2021-12" db="EMBL/GenBank/DDBJ databases">
        <authorList>
            <person name="Martin H S."/>
        </authorList>
    </citation>
    <scope>NUCLEOTIDE SEQUENCE</scope>
</reference>
<accession>A0A8J9YCJ5</accession>
<organism evidence="1 2">
    <name type="scientific">Brenthis ino</name>
    <name type="common">lesser marbled fritillary</name>
    <dbReference type="NCBI Taxonomy" id="405034"/>
    <lineage>
        <taxon>Eukaryota</taxon>
        <taxon>Metazoa</taxon>
        <taxon>Ecdysozoa</taxon>
        <taxon>Arthropoda</taxon>
        <taxon>Hexapoda</taxon>
        <taxon>Insecta</taxon>
        <taxon>Pterygota</taxon>
        <taxon>Neoptera</taxon>
        <taxon>Endopterygota</taxon>
        <taxon>Lepidoptera</taxon>
        <taxon>Glossata</taxon>
        <taxon>Ditrysia</taxon>
        <taxon>Papilionoidea</taxon>
        <taxon>Nymphalidae</taxon>
        <taxon>Heliconiinae</taxon>
        <taxon>Argynnini</taxon>
        <taxon>Brenthis</taxon>
    </lineage>
</organism>
<dbReference type="Proteomes" id="UP000838878">
    <property type="component" value="Chromosome 3"/>
</dbReference>
<dbReference type="EMBL" id="OV170223">
    <property type="protein sequence ID" value="CAH0722771.1"/>
    <property type="molecule type" value="Genomic_DNA"/>
</dbReference>